<dbReference type="EMBL" id="CAXAMM010011880">
    <property type="protein sequence ID" value="CAK9027290.1"/>
    <property type="molecule type" value="Genomic_DNA"/>
</dbReference>
<sequence length="639" mass="70899">MQMLLLAALLAQVAQSNKLYFDLADGTKRPTTKVVKLLQGMKEQLEADSKADEETYDKYKCWCDDNMKNKAMSVKEAEEQSQQLKERVEFLQATSLRLKGEIETAEDEVAKNQAALDTATALRAQQAKEYTDDKQTLGGNIQAVGNALYSMKGAAPGSFLQLPQVQAVKPAFLQEQGDGDAVVGILSALSDDFSEELKAVETQEATHKEQYEGVSAAKKDEIEAGIKQVESKKEEKAAAEEERAHKKQEIKDLSAVSGKDLEFAAEVKTRCAEMEAQHSERTKTRADEQAAVAKAIEILDADDANANFAKTFSASFLQESQQTDLQRREKAAEVLAKAAQKDTRLAGLLLQMKIDKFEKVKKAIDEMATALKKEQQDEVKQRDFCVDSFQKNQVETEEKTSVKKSLVAKEGTITMEIQTTGEEMDLLTASIADLKKQMEKASQNREAENKEFQTLVTEQRETQRLLKDALTALKEFYMKNPAGSMIQLHRADPKTPEGFKDYKSNGQSFGVMSLLQQLVSDAEAMESEATRADQSAQKAYEKFAADTQESVESKEEALADKSFMKAGSEKSHVQTKQSREGVETELEGLASTKADLHESCDWLMNNFDGRQSARKEEIESIAKAKAILSGASFSEIQLD</sequence>
<proteinExistence type="predicted"/>
<evidence type="ECO:0000313" key="2">
    <source>
        <dbReference type="Proteomes" id="UP001642464"/>
    </source>
</evidence>
<keyword evidence="2" id="KW-1185">Reference proteome</keyword>
<organism evidence="1 2">
    <name type="scientific">Durusdinium trenchii</name>
    <dbReference type="NCBI Taxonomy" id="1381693"/>
    <lineage>
        <taxon>Eukaryota</taxon>
        <taxon>Sar</taxon>
        <taxon>Alveolata</taxon>
        <taxon>Dinophyceae</taxon>
        <taxon>Suessiales</taxon>
        <taxon>Symbiodiniaceae</taxon>
        <taxon>Durusdinium</taxon>
    </lineage>
</organism>
<comment type="caution">
    <text evidence="1">The sequence shown here is derived from an EMBL/GenBank/DDBJ whole genome shotgun (WGS) entry which is preliminary data.</text>
</comment>
<accession>A0ABP0KLZ0</accession>
<evidence type="ECO:0000313" key="1">
    <source>
        <dbReference type="EMBL" id="CAK9027290.1"/>
    </source>
</evidence>
<name>A0ABP0KLZ0_9DINO</name>
<reference evidence="1 2" key="1">
    <citation type="submission" date="2024-02" db="EMBL/GenBank/DDBJ databases">
        <authorList>
            <person name="Chen Y."/>
            <person name="Shah S."/>
            <person name="Dougan E. K."/>
            <person name="Thang M."/>
            <person name="Chan C."/>
        </authorList>
    </citation>
    <scope>NUCLEOTIDE SEQUENCE [LARGE SCALE GENOMIC DNA]</scope>
</reference>
<gene>
    <name evidence="1" type="ORF">SCF082_LOCUS17853</name>
</gene>
<dbReference type="Proteomes" id="UP001642464">
    <property type="component" value="Unassembled WGS sequence"/>
</dbReference>
<protein>
    <submittedName>
        <fullName evidence="1">Uncharacterized protein</fullName>
    </submittedName>
</protein>